<dbReference type="SUPFAM" id="SSF57196">
    <property type="entry name" value="EGF/Laminin"/>
    <property type="match status" value="1"/>
</dbReference>
<dbReference type="PROSITE" id="PS01187">
    <property type="entry name" value="EGF_CA"/>
    <property type="match status" value="1"/>
</dbReference>
<comment type="subcellular location">
    <subcellularLocation>
        <location evidence="1">Membrane</location>
    </subcellularLocation>
</comment>
<evidence type="ECO:0000256" key="9">
    <source>
        <dbReference type="PROSITE-ProRule" id="PRU00076"/>
    </source>
</evidence>
<dbReference type="GO" id="GO:0016020">
    <property type="term" value="C:membrane"/>
    <property type="evidence" value="ECO:0007669"/>
    <property type="project" value="UniProtKB-SubCell"/>
</dbReference>
<dbReference type="InterPro" id="IPR051495">
    <property type="entry name" value="Epithelial_Barrier/Signaling"/>
</dbReference>
<dbReference type="InterPro" id="IPR001881">
    <property type="entry name" value="EGF-like_Ca-bd_dom"/>
</dbReference>
<organism evidence="14 15">
    <name type="scientific">Branchiostoma lanceolatum</name>
    <name type="common">Common lancelet</name>
    <name type="synonym">Amphioxus lanceolatum</name>
    <dbReference type="NCBI Taxonomy" id="7740"/>
    <lineage>
        <taxon>Eukaryota</taxon>
        <taxon>Metazoa</taxon>
        <taxon>Chordata</taxon>
        <taxon>Cephalochordata</taxon>
        <taxon>Leptocardii</taxon>
        <taxon>Amphioxiformes</taxon>
        <taxon>Branchiostomatidae</taxon>
        <taxon>Branchiostoma</taxon>
    </lineage>
</organism>
<evidence type="ECO:0000256" key="3">
    <source>
        <dbReference type="ARBA" id="ARBA00022692"/>
    </source>
</evidence>
<dbReference type="InterPro" id="IPR016186">
    <property type="entry name" value="C-type_lectin-like/link_sf"/>
</dbReference>
<keyword evidence="6" id="KW-1133">Transmembrane helix</keyword>
<dbReference type="PROSITE" id="PS51233">
    <property type="entry name" value="VWFD"/>
    <property type="match status" value="1"/>
</dbReference>
<proteinExistence type="predicted"/>
<evidence type="ECO:0000259" key="12">
    <source>
        <dbReference type="PROSITE" id="PS50041"/>
    </source>
</evidence>
<keyword evidence="7" id="KW-0472">Membrane</keyword>
<dbReference type="PANTHER" id="PTHR13802">
    <property type="entry name" value="MUCIN 4-RELATED"/>
    <property type="match status" value="1"/>
</dbReference>
<accession>A0A8K0EPZ0</accession>
<evidence type="ECO:0000313" key="14">
    <source>
        <dbReference type="EMBL" id="CAH1257342.1"/>
    </source>
</evidence>
<feature type="domain" description="C-type lectin" evidence="12">
    <location>
        <begin position="562"/>
        <end position="683"/>
    </location>
</feature>
<evidence type="ECO:0000313" key="15">
    <source>
        <dbReference type="Proteomes" id="UP000838412"/>
    </source>
</evidence>
<keyword evidence="2 9" id="KW-0245">EGF-like domain</keyword>
<name>A0A8K0EPZ0_BRALA</name>
<evidence type="ECO:0000256" key="6">
    <source>
        <dbReference type="ARBA" id="ARBA00022989"/>
    </source>
</evidence>
<dbReference type="SMART" id="SM00181">
    <property type="entry name" value="EGF"/>
    <property type="match status" value="2"/>
</dbReference>
<dbReference type="PROSITE" id="PS50026">
    <property type="entry name" value="EGF_3"/>
    <property type="match status" value="1"/>
</dbReference>
<evidence type="ECO:0000256" key="2">
    <source>
        <dbReference type="ARBA" id="ARBA00022536"/>
    </source>
</evidence>
<dbReference type="InterPro" id="IPR000152">
    <property type="entry name" value="EGF-type_Asp/Asn_hydroxyl_site"/>
</dbReference>
<dbReference type="InterPro" id="IPR049883">
    <property type="entry name" value="NOTCH1_EGF-like"/>
</dbReference>
<dbReference type="PROSITE" id="PS00010">
    <property type="entry name" value="ASX_HYDROXYL"/>
    <property type="match status" value="1"/>
</dbReference>
<keyword evidence="3" id="KW-0812">Transmembrane</keyword>
<dbReference type="SUPFAM" id="SSF56436">
    <property type="entry name" value="C-type lectin-like"/>
    <property type="match status" value="1"/>
</dbReference>
<keyword evidence="15" id="KW-1185">Reference proteome</keyword>
<dbReference type="InterPro" id="IPR016187">
    <property type="entry name" value="CTDL_fold"/>
</dbReference>
<evidence type="ECO:0000256" key="8">
    <source>
        <dbReference type="ARBA" id="ARBA00023157"/>
    </source>
</evidence>
<dbReference type="Gene3D" id="2.60.40.10">
    <property type="entry name" value="Immunoglobulins"/>
    <property type="match status" value="1"/>
</dbReference>
<dbReference type="InterPro" id="IPR056619">
    <property type="entry name" value="C8-3_MUC4"/>
</dbReference>
<dbReference type="InterPro" id="IPR013783">
    <property type="entry name" value="Ig-like_fold"/>
</dbReference>
<dbReference type="PANTHER" id="PTHR13802:SF52">
    <property type="entry name" value="MUCIN-4"/>
    <property type="match status" value="1"/>
</dbReference>
<protein>
    <submittedName>
        <fullName evidence="14">SUSD2 protein</fullName>
    </submittedName>
</protein>
<keyword evidence="5" id="KW-0677">Repeat</keyword>
<dbReference type="AlphaFoldDB" id="A0A8K0EPZ0"/>
<evidence type="ECO:0000256" key="4">
    <source>
        <dbReference type="ARBA" id="ARBA00022729"/>
    </source>
</evidence>
<dbReference type="InterPro" id="IPR001304">
    <property type="entry name" value="C-type_lectin-like"/>
</dbReference>
<dbReference type="EMBL" id="OV696688">
    <property type="protein sequence ID" value="CAH1257342.1"/>
    <property type="molecule type" value="Genomic_DNA"/>
</dbReference>
<dbReference type="Pfam" id="PF00094">
    <property type="entry name" value="VWD"/>
    <property type="match status" value="1"/>
</dbReference>
<comment type="caution">
    <text evidence="9">Lacks conserved residue(s) required for the propagation of feature annotation.</text>
</comment>
<dbReference type="Pfam" id="PF07645">
    <property type="entry name" value="EGF_CA"/>
    <property type="match status" value="1"/>
</dbReference>
<dbReference type="CDD" id="cd00054">
    <property type="entry name" value="EGF_CA"/>
    <property type="match status" value="1"/>
</dbReference>
<evidence type="ECO:0000256" key="7">
    <source>
        <dbReference type="ARBA" id="ARBA00023136"/>
    </source>
</evidence>
<evidence type="ECO:0000256" key="5">
    <source>
        <dbReference type="ARBA" id="ARBA00022737"/>
    </source>
</evidence>
<feature type="chain" id="PRO_5035474866" evidence="10">
    <location>
        <begin position="22"/>
        <end position="688"/>
    </location>
</feature>
<dbReference type="InterPro" id="IPR001846">
    <property type="entry name" value="VWF_type-D"/>
</dbReference>
<dbReference type="SMART" id="SM00179">
    <property type="entry name" value="EGF_CA"/>
    <property type="match status" value="1"/>
</dbReference>
<evidence type="ECO:0000256" key="1">
    <source>
        <dbReference type="ARBA" id="ARBA00004370"/>
    </source>
</evidence>
<sequence>MLKTSVWAWVVLLAAIGGKDSVPTVDANGGSGMQTDMMPTAMSTMCMPVDGGWSVTIAWFRFGFGRWGVTGCFFRRVCNNPTPQCGGAPCWGRPTWFLFLIIRCPNVVVIIFIYGDPHLKTIDGKDYTFNGLGEYTLVNAVDGEFLVQGRTRKAIGSDGLETDATVLSAVAAKTSTSSFVQVNQEEGEFRLYVDDTFTPEFNDLAADQFLVFVDVMISKGTNGSVVAEFTSGARLEIFEKSGVPSAMVHLPEDYMGQTKGLMGVWNGDVNDDFTRPDGTILSPNATDEEIYAWGQLWEVTEAESIFYYGDQTYADFHNQDPSYRPIFETTFDDPDFEQEALGVCGDDRECLFDASVTGNVTIGKATMEAKEQSIRISEELVNSPPIIEGPISLEITVGEVETFSFSATDLKGDPVTIVAETLPPGATFVSAGNTATVTWNVVDYAGPAMSFTATNSRGQTTLYIPQVNLCKCQNTGVCDFGTLADGEDEDGDLRVVACHCSPYHTGQFCEDFDECAAGTDDCGQNAVCVNDFGGYHCECKPGYYPNPDGKSCRECPYGYRAHKDNCYRFWGGKNAKTYSGARQVCQKNGGDIYMWKSAAAVARLKRKLISDGAPSVWIGLSDEDLEGTWIWANGMVLGGSDFTDWSPDPPRNTDKKDCAVARKVHRYRWKAVPCSYRRAFICRSPRAP</sequence>
<dbReference type="InterPro" id="IPR018097">
    <property type="entry name" value="EGF_Ca-bd_CS"/>
</dbReference>
<dbReference type="Gene3D" id="3.10.100.10">
    <property type="entry name" value="Mannose-Binding Protein A, subunit A"/>
    <property type="match status" value="1"/>
</dbReference>
<dbReference type="FunFam" id="2.10.25.10:FF:000038">
    <property type="entry name" value="Fibrillin 2"/>
    <property type="match status" value="1"/>
</dbReference>
<dbReference type="Pfam" id="PF00059">
    <property type="entry name" value="Lectin_C"/>
    <property type="match status" value="1"/>
</dbReference>
<dbReference type="Pfam" id="PF23263">
    <property type="entry name" value="C8-3_MUC4"/>
    <property type="match status" value="1"/>
</dbReference>
<feature type="signal peptide" evidence="10">
    <location>
        <begin position="1"/>
        <end position="21"/>
    </location>
</feature>
<evidence type="ECO:0000259" key="13">
    <source>
        <dbReference type="PROSITE" id="PS51233"/>
    </source>
</evidence>
<reference evidence="14" key="1">
    <citation type="submission" date="2022-01" db="EMBL/GenBank/DDBJ databases">
        <authorList>
            <person name="Braso-Vives M."/>
        </authorList>
    </citation>
    <scope>NUCLEOTIDE SEQUENCE</scope>
</reference>
<feature type="domain" description="VWFD" evidence="13">
    <location>
        <begin position="109"/>
        <end position="305"/>
    </location>
</feature>
<dbReference type="OrthoDB" id="10050617at2759"/>
<feature type="domain" description="EGF-like" evidence="11">
    <location>
        <begin position="511"/>
        <end position="553"/>
    </location>
</feature>
<dbReference type="InterPro" id="IPR000742">
    <property type="entry name" value="EGF"/>
</dbReference>
<gene>
    <name evidence="14" type="primary">SUSD2</name>
    <name evidence="14" type="ORF">BLAG_LOCUS15310</name>
</gene>
<dbReference type="GO" id="GO:0005509">
    <property type="term" value="F:calcium ion binding"/>
    <property type="evidence" value="ECO:0007669"/>
    <property type="project" value="InterPro"/>
</dbReference>
<dbReference type="SMART" id="SM00034">
    <property type="entry name" value="CLECT"/>
    <property type="match status" value="1"/>
</dbReference>
<evidence type="ECO:0000256" key="10">
    <source>
        <dbReference type="SAM" id="SignalP"/>
    </source>
</evidence>
<dbReference type="PROSITE" id="PS50041">
    <property type="entry name" value="C_TYPE_LECTIN_2"/>
    <property type="match status" value="1"/>
</dbReference>
<evidence type="ECO:0000259" key="11">
    <source>
        <dbReference type="PROSITE" id="PS50026"/>
    </source>
</evidence>
<keyword evidence="4 10" id="KW-0732">Signal</keyword>
<keyword evidence="8" id="KW-1015">Disulfide bond</keyword>
<dbReference type="Proteomes" id="UP000838412">
    <property type="component" value="Chromosome 3"/>
</dbReference>
<dbReference type="CDD" id="cd00037">
    <property type="entry name" value="CLECT"/>
    <property type="match status" value="1"/>
</dbReference>
<dbReference type="PROSITE" id="PS01186">
    <property type="entry name" value="EGF_2"/>
    <property type="match status" value="1"/>
</dbReference>
<dbReference type="Gene3D" id="2.10.25.10">
    <property type="entry name" value="Laminin"/>
    <property type="match status" value="1"/>
</dbReference>